<comment type="activity regulation">
    <text evidence="9">Inhibited by fructose 1,6-bisphosphate (FBP).</text>
</comment>
<feature type="binding site" evidence="9">
    <location>
        <position position="410"/>
    </location>
    <ligand>
        <name>ADP</name>
        <dbReference type="ChEBI" id="CHEBI:456216"/>
    </ligand>
</feature>
<keyword evidence="6 9" id="KW-0319">Glycerol metabolism</keyword>
<gene>
    <name evidence="9 13" type="primary">glpK</name>
    <name evidence="13" type="ORF">HZA61_00740</name>
</gene>
<feature type="binding site" evidence="9">
    <location>
        <position position="305"/>
    </location>
    <ligand>
        <name>ADP</name>
        <dbReference type="ChEBI" id="CHEBI:456216"/>
    </ligand>
</feature>
<feature type="binding site" evidence="9">
    <location>
        <position position="130"/>
    </location>
    <ligand>
        <name>glycerol</name>
        <dbReference type="ChEBI" id="CHEBI:17754"/>
    </ligand>
</feature>
<keyword evidence="5 9" id="KW-0418">Kinase</keyword>
<comment type="caution">
    <text evidence="13">The sequence shown here is derived from an EMBL/GenBank/DDBJ whole genome shotgun (WGS) entry which is preliminary data.</text>
</comment>
<evidence type="ECO:0000256" key="1">
    <source>
        <dbReference type="ARBA" id="ARBA00005190"/>
    </source>
</evidence>
<feature type="binding site" evidence="9">
    <location>
        <position position="262"/>
    </location>
    <ligand>
        <name>ADP</name>
        <dbReference type="ChEBI" id="CHEBI:456216"/>
    </ligand>
</feature>
<keyword evidence="4 9" id="KW-0547">Nucleotide-binding</keyword>
<dbReference type="PIRSF" id="PIRSF000538">
    <property type="entry name" value="GlpK"/>
    <property type="match status" value="1"/>
</dbReference>
<dbReference type="AlphaFoldDB" id="A0A933SB52"/>
<dbReference type="GO" id="GO:0005829">
    <property type="term" value="C:cytosol"/>
    <property type="evidence" value="ECO:0007669"/>
    <property type="project" value="TreeGrafter"/>
</dbReference>
<feature type="binding site" evidence="9">
    <location>
        <position position="10"/>
    </location>
    <ligand>
        <name>ATP</name>
        <dbReference type="ChEBI" id="CHEBI:30616"/>
    </ligand>
</feature>
<feature type="binding site" evidence="9">
    <location>
        <position position="406"/>
    </location>
    <ligand>
        <name>ATP</name>
        <dbReference type="ChEBI" id="CHEBI:30616"/>
    </ligand>
</feature>
<dbReference type="InterPro" id="IPR018484">
    <property type="entry name" value="FGGY_N"/>
</dbReference>
<comment type="pathway">
    <text evidence="1 9">Polyol metabolism; glycerol degradation via glycerol kinase pathway; sn-glycerol 3-phosphate from glycerol: step 1/1.</text>
</comment>
<evidence type="ECO:0000256" key="7">
    <source>
        <dbReference type="ARBA" id="ARBA00022840"/>
    </source>
</evidence>
<dbReference type="FunFam" id="3.30.420.40:FF:000008">
    <property type="entry name" value="Glycerol kinase"/>
    <property type="match status" value="1"/>
</dbReference>
<dbReference type="PANTHER" id="PTHR10196:SF69">
    <property type="entry name" value="GLYCEROL KINASE"/>
    <property type="match status" value="1"/>
</dbReference>
<accession>A0A933SB52</accession>
<evidence type="ECO:0000256" key="9">
    <source>
        <dbReference type="HAMAP-Rule" id="MF_00186"/>
    </source>
</evidence>
<reference evidence="13" key="1">
    <citation type="submission" date="2020-07" db="EMBL/GenBank/DDBJ databases">
        <title>Huge and variable diversity of episymbiotic CPR bacteria and DPANN archaea in groundwater ecosystems.</title>
        <authorList>
            <person name="He C.Y."/>
            <person name="Keren R."/>
            <person name="Whittaker M."/>
            <person name="Farag I.F."/>
            <person name="Doudna J."/>
            <person name="Cate J.H.D."/>
            <person name="Banfield J.F."/>
        </authorList>
    </citation>
    <scope>NUCLEOTIDE SEQUENCE</scope>
    <source>
        <strain evidence="13">NC_groundwater_1813_Pr3_B-0.1um_71_17</strain>
    </source>
</reference>
<name>A0A933SB52_UNCEI</name>
<evidence type="ECO:0000259" key="11">
    <source>
        <dbReference type="Pfam" id="PF00370"/>
    </source>
</evidence>
<feature type="binding site" evidence="9">
    <location>
        <position position="406"/>
    </location>
    <ligand>
        <name>ADP</name>
        <dbReference type="ChEBI" id="CHEBI:456216"/>
    </ligand>
</feature>
<feature type="domain" description="Carbohydrate kinase FGGY C-terminal" evidence="12">
    <location>
        <begin position="258"/>
        <end position="445"/>
    </location>
</feature>
<dbReference type="Gene3D" id="3.30.420.40">
    <property type="match status" value="2"/>
</dbReference>
<dbReference type="Proteomes" id="UP000696931">
    <property type="component" value="Unassembled WGS sequence"/>
</dbReference>
<feature type="binding site" evidence="9">
    <location>
        <position position="80"/>
    </location>
    <ligand>
        <name>sn-glycerol 3-phosphate</name>
        <dbReference type="ChEBI" id="CHEBI:57597"/>
    </ligand>
</feature>
<organism evidence="13 14">
    <name type="scientific">Eiseniibacteriota bacterium</name>
    <dbReference type="NCBI Taxonomy" id="2212470"/>
    <lineage>
        <taxon>Bacteria</taxon>
        <taxon>Candidatus Eiseniibacteriota</taxon>
    </lineage>
</organism>
<evidence type="ECO:0000313" key="13">
    <source>
        <dbReference type="EMBL" id="MBI5167990.1"/>
    </source>
</evidence>
<comment type="caution">
    <text evidence="9">Lacks conserved residue(s) required for the propagation of feature annotation.</text>
</comment>
<feature type="binding site" evidence="9">
    <location>
        <position position="9"/>
    </location>
    <ligand>
        <name>ATP</name>
        <dbReference type="ChEBI" id="CHEBI:30616"/>
    </ligand>
</feature>
<dbReference type="NCBIfam" id="TIGR01311">
    <property type="entry name" value="glycerol_kin"/>
    <property type="match status" value="1"/>
</dbReference>
<comment type="similarity">
    <text evidence="2 9 10">Belongs to the FGGY kinase family.</text>
</comment>
<feature type="binding site" evidence="9">
    <location>
        <position position="9"/>
    </location>
    <ligand>
        <name>ADP</name>
        <dbReference type="ChEBI" id="CHEBI:456216"/>
    </ligand>
</feature>
<keyword evidence="3 9" id="KW-0808">Transferase</keyword>
<dbReference type="FunFam" id="3.30.420.40:FF:000007">
    <property type="entry name" value="Glycerol kinase"/>
    <property type="match status" value="1"/>
</dbReference>
<feature type="binding site" evidence="9">
    <location>
        <position position="305"/>
    </location>
    <ligand>
        <name>ATP</name>
        <dbReference type="ChEBI" id="CHEBI:30616"/>
    </ligand>
</feature>
<evidence type="ECO:0000256" key="3">
    <source>
        <dbReference type="ARBA" id="ARBA00022679"/>
    </source>
</evidence>
<dbReference type="InterPro" id="IPR043129">
    <property type="entry name" value="ATPase_NBD"/>
</dbReference>
<feature type="binding site" evidence="9">
    <location>
        <position position="79"/>
    </location>
    <ligand>
        <name>glycerol</name>
        <dbReference type="ChEBI" id="CHEBI:17754"/>
    </ligand>
</feature>
<feature type="binding site" evidence="9">
    <location>
        <position position="309"/>
    </location>
    <ligand>
        <name>ATP</name>
        <dbReference type="ChEBI" id="CHEBI:30616"/>
    </ligand>
</feature>
<feature type="binding site" evidence="9">
    <location>
        <position position="9"/>
    </location>
    <ligand>
        <name>sn-glycerol 3-phosphate</name>
        <dbReference type="ChEBI" id="CHEBI:57597"/>
    </ligand>
</feature>
<protein>
    <recommendedName>
        <fullName evidence="9">Glycerol kinase</fullName>
        <ecNumber evidence="9">2.7.1.30</ecNumber>
    </recommendedName>
    <alternativeName>
        <fullName evidence="9">ATP:glycerol 3-phosphotransferase</fullName>
    </alternativeName>
    <alternativeName>
        <fullName evidence="9">Glycerokinase</fullName>
        <shortName evidence="9">GK</shortName>
    </alternativeName>
</protein>
<feature type="binding site" evidence="9">
    <location>
        <position position="80"/>
    </location>
    <ligand>
        <name>glycerol</name>
        <dbReference type="ChEBI" id="CHEBI:17754"/>
    </ligand>
</feature>
<evidence type="ECO:0000256" key="8">
    <source>
        <dbReference type="ARBA" id="ARBA00052101"/>
    </source>
</evidence>
<comment type="catalytic activity">
    <reaction evidence="8 9">
        <text>glycerol + ATP = sn-glycerol 3-phosphate + ADP + H(+)</text>
        <dbReference type="Rhea" id="RHEA:21644"/>
        <dbReference type="ChEBI" id="CHEBI:15378"/>
        <dbReference type="ChEBI" id="CHEBI:17754"/>
        <dbReference type="ChEBI" id="CHEBI:30616"/>
        <dbReference type="ChEBI" id="CHEBI:57597"/>
        <dbReference type="ChEBI" id="CHEBI:456216"/>
        <dbReference type="EC" id="2.7.1.30"/>
    </reaction>
</comment>
<evidence type="ECO:0000256" key="6">
    <source>
        <dbReference type="ARBA" id="ARBA00022798"/>
    </source>
</evidence>
<dbReference type="GO" id="GO:0019563">
    <property type="term" value="P:glycerol catabolic process"/>
    <property type="evidence" value="ECO:0007669"/>
    <property type="project" value="UniProtKB-UniRule"/>
</dbReference>
<feature type="binding site" evidence="9">
    <location>
        <position position="240"/>
    </location>
    <ligand>
        <name>glycerol</name>
        <dbReference type="ChEBI" id="CHEBI:17754"/>
    </ligand>
</feature>
<keyword evidence="7 9" id="KW-0067">ATP-binding</keyword>
<feature type="domain" description="Carbohydrate kinase FGGY N-terminal" evidence="11">
    <location>
        <begin position="1"/>
        <end position="247"/>
    </location>
</feature>
<dbReference type="InterPro" id="IPR018485">
    <property type="entry name" value="FGGY_C"/>
</dbReference>
<dbReference type="EMBL" id="JACRIW010000007">
    <property type="protein sequence ID" value="MBI5167990.1"/>
    <property type="molecule type" value="Genomic_DNA"/>
</dbReference>
<dbReference type="InterPro" id="IPR005999">
    <property type="entry name" value="Glycerol_kin"/>
</dbReference>
<dbReference type="HAMAP" id="MF_00186">
    <property type="entry name" value="Glycerol_kin"/>
    <property type="match status" value="1"/>
</dbReference>
<dbReference type="PANTHER" id="PTHR10196">
    <property type="entry name" value="SUGAR KINASE"/>
    <property type="match status" value="1"/>
</dbReference>
<evidence type="ECO:0000256" key="10">
    <source>
        <dbReference type="RuleBase" id="RU003733"/>
    </source>
</evidence>
<feature type="binding site" evidence="9">
    <location>
        <position position="130"/>
    </location>
    <ligand>
        <name>sn-glycerol 3-phosphate</name>
        <dbReference type="ChEBI" id="CHEBI:57597"/>
    </ligand>
</feature>
<dbReference type="EC" id="2.7.1.30" evidence="9"/>
<comment type="function">
    <text evidence="9">Key enzyme in the regulation of glycerol uptake and metabolism. Catalyzes the phosphorylation of glycerol to yield sn-glycerol 3-phosphate.</text>
</comment>
<evidence type="ECO:0000313" key="14">
    <source>
        <dbReference type="Proteomes" id="UP000696931"/>
    </source>
</evidence>
<dbReference type="GO" id="GO:0004370">
    <property type="term" value="F:glycerol kinase activity"/>
    <property type="evidence" value="ECO:0007669"/>
    <property type="project" value="UniProtKB-UniRule"/>
</dbReference>
<evidence type="ECO:0000256" key="5">
    <source>
        <dbReference type="ARBA" id="ARBA00022777"/>
    </source>
</evidence>
<dbReference type="SUPFAM" id="SSF53067">
    <property type="entry name" value="Actin-like ATPase domain"/>
    <property type="match status" value="2"/>
</dbReference>
<dbReference type="GO" id="GO:0005524">
    <property type="term" value="F:ATP binding"/>
    <property type="evidence" value="ECO:0007669"/>
    <property type="project" value="UniProtKB-UniRule"/>
</dbReference>
<dbReference type="InterPro" id="IPR018483">
    <property type="entry name" value="Carb_kinase_FGGY_CS"/>
</dbReference>
<feature type="binding site" evidence="9">
    <location>
        <position position="240"/>
    </location>
    <ligand>
        <name>sn-glycerol 3-phosphate</name>
        <dbReference type="ChEBI" id="CHEBI:57597"/>
    </ligand>
</feature>
<proteinExistence type="inferred from homology"/>
<dbReference type="Pfam" id="PF00370">
    <property type="entry name" value="FGGY_N"/>
    <property type="match status" value="1"/>
</dbReference>
<evidence type="ECO:0000256" key="4">
    <source>
        <dbReference type="ARBA" id="ARBA00022741"/>
    </source>
</evidence>
<dbReference type="GO" id="GO:0006072">
    <property type="term" value="P:glycerol-3-phosphate metabolic process"/>
    <property type="evidence" value="ECO:0007669"/>
    <property type="project" value="InterPro"/>
</dbReference>
<evidence type="ECO:0000259" key="12">
    <source>
        <dbReference type="Pfam" id="PF02782"/>
    </source>
</evidence>
<dbReference type="PROSITE" id="PS00445">
    <property type="entry name" value="FGGY_KINASES_2"/>
    <property type="match status" value="1"/>
</dbReference>
<dbReference type="InterPro" id="IPR000577">
    <property type="entry name" value="Carb_kinase_FGGY"/>
</dbReference>
<dbReference type="NCBIfam" id="NF000756">
    <property type="entry name" value="PRK00047.1"/>
    <property type="match status" value="1"/>
</dbReference>
<sequence>MILAIDQGTTGTTALVLDRKGRVRGRGYAELPQHFPKPGWVEHDPDEIWASVLAAVPRALAAARVKSASIRAIGVTNQRETVVLWDRTTGEPVCRAIVWQDRRTAERCAKLQRTHGAAIRRATGLVCDPYFSATKLEWLLAHEPRARKLAAAGRLAFGTVDSWLVWKLTGGAVHATDPTNASRTMLFGLRSLKWDRALLARFGVPANVLPEVRPSAGDFGFTRGVRGLPDGIAVAGVAGDQQAALFGQGCVKRGQSKNTYGTGCFLLLHTGDRIVHSNAGLLTTVACDATGGAAYALEGSVFIAGAAIQWLRDGLGLFPRAADSEALARSVPDSGGVVMIPAFAGLGAPYWRADVRGALLGLTRGTTRAHVARAALESLAFQSRDLVEAMASDAGARVTALQVDGGAVANDLLMQWQTDVLGIPVRRPRVIETTALGAGLLAGLATGFWSSHRELDSARTIEREFRPKESRAWREREYARWKQAVATLLG</sequence>
<feature type="binding site" evidence="9">
    <location>
        <position position="241"/>
    </location>
    <ligand>
        <name>glycerol</name>
        <dbReference type="ChEBI" id="CHEBI:17754"/>
    </ligand>
</feature>
<evidence type="ECO:0000256" key="2">
    <source>
        <dbReference type="ARBA" id="ARBA00009156"/>
    </source>
</evidence>
<dbReference type="CDD" id="cd07786">
    <property type="entry name" value="FGGY_EcGK_like"/>
    <property type="match status" value="1"/>
</dbReference>
<feature type="binding site" evidence="9">
    <location>
        <position position="79"/>
    </location>
    <ligand>
        <name>sn-glycerol 3-phosphate</name>
        <dbReference type="ChEBI" id="CHEBI:57597"/>
    </ligand>
</feature>
<feature type="binding site" evidence="9">
    <location>
        <position position="262"/>
    </location>
    <ligand>
        <name>ATP</name>
        <dbReference type="ChEBI" id="CHEBI:30616"/>
    </ligand>
</feature>
<dbReference type="Pfam" id="PF02782">
    <property type="entry name" value="FGGY_C"/>
    <property type="match status" value="1"/>
</dbReference>